<keyword evidence="4" id="KW-1185">Reference proteome</keyword>
<evidence type="ECO:0000256" key="1">
    <source>
        <dbReference type="SAM" id="Coils"/>
    </source>
</evidence>
<feature type="compositionally biased region" description="Basic residues" evidence="2">
    <location>
        <begin position="789"/>
        <end position="798"/>
    </location>
</feature>
<feature type="region of interest" description="Disordered" evidence="2">
    <location>
        <begin position="1"/>
        <end position="26"/>
    </location>
</feature>
<dbReference type="Proteomes" id="UP000053268">
    <property type="component" value="Unassembled WGS sequence"/>
</dbReference>
<dbReference type="PANTHER" id="PTHR14740">
    <property type="entry name" value="CASPASE ACTIVITY AND APOPTOSIS INHIBITOR 1"/>
    <property type="match status" value="1"/>
</dbReference>
<feature type="compositionally biased region" description="Basic and acidic residues" evidence="2">
    <location>
        <begin position="490"/>
        <end position="522"/>
    </location>
</feature>
<feature type="compositionally biased region" description="Basic and acidic residues" evidence="2">
    <location>
        <begin position="337"/>
        <end position="368"/>
    </location>
</feature>
<dbReference type="AlphaFoldDB" id="A0A194Q897"/>
<feature type="region of interest" description="Disordered" evidence="2">
    <location>
        <begin position="118"/>
        <end position="161"/>
    </location>
</feature>
<organism evidence="3 4">
    <name type="scientific">Papilio xuthus</name>
    <name type="common">Asian swallowtail butterfly</name>
    <dbReference type="NCBI Taxonomy" id="66420"/>
    <lineage>
        <taxon>Eukaryota</taxon>
        <taxon>Metazoa</taxon>
        <taxon>Ecdysozoa</taxon>
        <taxon>Arthropoda</taxon>
        <taxon>Hexapoda</taxon>
        <taxon>Insecta</taxon>
        <taxon>Pterygota</taxon>
        <taxon>Neoptera</taxon>
        <taxon>Endopterygota</taxon>
        <taxon>Lepidoptera</taxon>
        <taxon>Glossata</taxon>
        <taxon>Ditrysia</taxon>
        <taxon>Papilionoidea</taxon>
        <taxon>Papilionidae</taxon>
        <taxon>Papilioninae</taxon>
        <taxon>Papilio</taxon>
    </lineage>
</organism>
<protein>
    <recommendedName>
        <fullName evidence="5">Caspase activity and apoptosis inhibitor 1</fullName>
    </recommendedName>
</protein>
<sequence>MRRSSKHRIKEERPETSAPTPDTQDRDLTYYIHDRVELMHQVFSVLKAKELKAMAPYCVQHISLNDLQELCTEELLGISSKRLCAILDGADPPSDTETSSASSLERFETISLDSISSDEEILSQGSGKKKKHKQCRHKSKTKNKRKSSSEGSDNAEKSKASRAGLTVLELLELQARARAIRAQLQQEQTVDVSENKAPETVQHVSDDEVEIKEEPTEVVEISSEDEKPKIEELQKVIAQQSKNSTKITNESNKDTHTITKKINDLIITVPQTKNTRKIKLNRTPANKNITTQINKQTNDKEIQETNIIDKTNKDLEKTQKVTKDRQKKKTKKKGKNKNKEGSDHDEITLQLSDTEKMDLLENLDRKNYDSVSSSSSEDTESSSNEEETPKETQTTEETSNIEPLKDDEIIVNNKNATIDNQDCQNKEVIEANKERNIENGTKLNTQSDTHSMCVESTYSIPVNEEMSFDDKYKNDDDKLEIIENTTKEIDENIQKAKMNPEKSEGELSDRESSEVEASDVRPEVVCISDEESNNKKNHKKKKNKKKGKKSKKDKTKDQDFGNGADQNFYAKSETNTVNIIDTIPEIIQENCKDDNVYEILELSDESSCNGEDGTSVLSKEPTAEEIEALSAKIDEIDRENIVTDEEIKEHERIQADKEVAEPEEISWKDRYLDSKKVKNVLTTANILNAMRKKNKELKRKLEESKKEVEKIVEEIPEEIVTEKNLEEGSIEQYNTLEASTKYVDPVKENEDLPNDSKITKEMKKDAKQLLKMYKKLLKYNDMTRQKDPNKKKKKKQKKSKEDKNKTESTEAKITS</sequence>
<evidence type="ECO:0008006" key="5">
    <source>
        <dbReference type="Google" id="ProtNLM"/>
    </source>
</evidence>
<dbReference type="GO" id="GO:0042981">
    <property type="term" value="P:regulation of apoptotic process"/>
    <property type="evidence" value="ECO:0007669"/>
    <property type="project" value="InterPro"/>
</dbReference>
<reference evidence="3 4" key="1">
    <citation type="journal article" date="2015" name="Nat. Commun.">
        <title>Outbred genome sequencing and CRISPR/Cas9 gene editing in butterflies.</title>
        <authorList>
            <person name="Li X."/>
            <person name="Fan D."/>
            <person name="Zhang W."/>
            <person name="Liu G."/>
            <person name="Zhang L."/>
            <person name="Zhao L."/>
            <person name="Fang X."/>
            <person name="Chen L."/>
            <person name="Dong Y."/>
            <person name="Chen Y."/>
            <person name="Ding Y."/>
            <person name="Zhao R."/>
            <person name="Feng M."/>
            <person name="Zhu Y."/>
            <person name="Feng Y."/>
            <person name="Jiang X."/>
            <person name="Zhu D."/>
            <person name="Xiang H."/>
            <person name="Feng X."/>
            <person name="Li S."/>
            <person name="Wang J."/>
            <person name="Zhang G."/>
            <person name="Kronforst M.R."/>
            <person name="Wang W."/>
        </authorList>
    </citation>
    <scope>NUCLEOTIDE SEQUENCE [LARGE SCALE GENOMIC DNA]</scope>
    <source>
        <strain evidence="3">Ya'a_city_454_Px</strain>
        <tissue evidence="3">Whole body</tissue>
    </source>
</reference>
<dbReference type="PANTHER" id="PTHR14740:SF3">
    <property type="entry name" value="CASPASE ACTIVITY AND APOPTOSIS INHIBITOR 1"/>
    <property type="match status" value="1"/>
</dbReference>
<keyword evidence="1" id="KW-0175">Coiled coil</keyword>
<feature type="region of interest" description="Disordered" evidence="2">
    <location>
        <begin position="777"/>
        <end position="815"/>
    </location>
</feature>
<accession>A0A194Q897</accession>
<gene>
    <name evidence="3" type="ORF">RR46_02544</name>
</gene>
<proteinExistence type="predicted"/>
<evidence type="ECO:0000256" key="2">
    <source>
        <dbReference type="SAM" id="MobiDB-lite"/>
    </source>
</evidence>
<feature type="compositionally biased region" description="Acidic residues" evidence="2">
    <location>
        <begin position="377"/>
        <end position="388"/>
    </location>
</feature>
<dbReference type="InterPro" id="IPR038991">
    <property type="entry name" value="CAAP1"/>
</dbReference>
<dbReference type="EMBL" id="KQ459564">
    <property type="protein sequence ID" value="KPI99630.1"/>
    <property type="molecule type" value="Genomic_DNA"/>
</dbReference>
<feature type="region of interest" description="Disordered" evidence="2">
    <location>
        <begin position="741"/>
        <end position="761"/>
    </location>
</feature>
<feature type="compositionally biased region" description="Basic and acidic residues" evidence="2">
    <location>
        <begin position="799"/>
        <end position="815"/>
    </location>
</feature>
<feature type="compositionally biased region" description="Basic residues" evidence="2">
    <location>
        <begin position="127"/>
        <end position="146"/>
    </location>
</feature>
<feature type="coiled-coil region" evidence="1">
    <location>
        <begin position="687"/>
        <end position="714"/>
    </location>
</feature>
<evidence type="ECO:0000313" key="3">
    <source>
        <dbReference type="EMBL" id="KPI99630.1"/>
    </source>
</evidence>
<evidence type="ECO:0000313" key="4">
    <source>
        <dbReference type="Proteomes" id="UP000053268"/>
    </source>
</evidence>
<feature type="compositionally biased region" description="Basic residues" evidence="2">
    <location>
        <begin position="325"/>
        <end position="336"/>
    </location>
</feature>
<feature type="compositionally biased region" description="Basic residues" evidence="2">
    <location>
        <begin position="535"/>
        <end position="553"/>
    </location>
</feature>
<feature type="region of interest" description="Disordered" evidence="2">
    <location>
        <begin position="490"/>
        <end position="567"/>
    </location>
</feature>
<feature type="region of interest" description="Disordered" evidence="2">
    <location>
        <begin position="316"/>
        <end position="406"/>
    </location>
</feature>
<name>A0A194Q897_PAPXU</name>
<dbReference type="Pfam" id="PF15335">
    <property type="entry name" value="CAAP1"/>
    <property type="match status" value="1"/>
</dbReference>